<sequence>MASPISTRNYGVLAAGQAVEAWTLTGRSGLLLEVITLGGIVTRLLAPGQDGRLDDVVLGFNDLESYLAGHPYFNAITGRVAGRIANAAFTLDGRTYQLARNDPPNHLHGGVEGLDKRIWHPSPVNRADGAPSLRLMYRSPDGEEGYPGNVDVAVTYTVTDNNVFLVETEATSDRTTPFSLTHHSYFNLAGEGSGTVSDHQIAIFADQFVPVDKYLTPLGRLESTKRHGNDFRETRRLSEAIPSLFQQHGYLYALPEHGKQERVVAARLEEDGSKRALTVSTTERYLQFYTGSHLNGTRPGKLGKAYAPFSGACLECHGYPDSSNAAFRKDTLLHPGETQRHSTAYAFSVKGNGAGTIDHTQQYGGKV</sequence>
<proteinExistence type="inferred from homology"/>
<dbReference type="GO" id="GO:0006006">
    <property type="term" value="P:glucose metabolic process"/>
    <property type="evidence" value="ECO:0007669"/>
    <property type="project" value="TreeGrafter"/>
</dbReference>
<dbReference type="CDD" id="cd09019">
    <property type="entry name" value="galactose_mutarotase_like"/>
    <property type="match status" value="1"/>
</dbReference>
<dbReference type="InterPro" id="IPR011013">
    <property type="entry name" value="Gal_mutarotase_sf_dom"/>
</dbReference>
<dbReference type="PANTHER" id="PTHR10091:SF0">
    <property type="entry name" value="GALACTOSE MUTAROTASE"/>
    <property type="match status" value="1"/>
</dbReference>
<evidence type="ECO:0000256" key="3">
    <source>
        <dbReference type="ARBA" id="ARBA00023235"/>
    </source>
</evidence>
<evidence type="ECO:0000313" key="8">
    <source>
        <dbReference type="EMBL" id="SPE18286.1"/>
    </source>
</evidence>
<dbReference type="GO" id="GO:0030246">
    <property type="term" value="F:carbohydrate binding"/>
    <property type="evidence" value="ECO:0007669"/>
    <property type="project" value="InterPro"/>
</dbReference>
<dbReference type="PIRSF" id="PIRSF005096">
    <property type="entry name" value="GALM"/>
    <property type="match status" value="1"/>
</dbReference>
<comment type="similarity">
    <text evidence="2 5">Belongs to the aldose epimerase family.</text>
</comment>
<feature type="active site" description="Proton donor" evidence="6">
    <location>
        <position position="183"/>
    </location>
</feature>
<dbReference type="GO" id="GO:0004034">
    <property type="term" value="F:aldose 1-epimerase activity"/>
    <property type="evidence" value="ECO:0007669"/>
    <property type="project" value="UniProtKB-EC"/>
</dbReference>
<dbReference type="InterPro" id="IPR015443">
    <property type="entry name" value="Aldose_1-epimerase"/>
</dbReference>
<feature type="binding site" evidence="7">
    <location>
        <begin position="183"/>
        <end position="185"/>
    </location>
    <ligand>
        <name>beta-D-galactose</name>
        <dbReference type="ChEBI" id="CHEBI:27667"/>
    </ligand>
</feature>
<evidence type="ECO:0000256" key="4">
    <source>
        <dbReference type="ARBA" id="ARBA00023277"/>
    </source>
</evidence>
<dbReference type="InterPro" id="IPR047215">
    <property type="entry name" value="Galactose_mutarotase-like"/>
</dbReference>
<evidence type="ECO:0000256" key="2">
    <source>
        <dbReference type="ARBA" id="ARBA00006206"/>
    </source>
</evidence>
<dbReference type="OrthoDB" id="9779408at2"/>
<dbReference type="InterPro" id="IPR008183">
    <property type="entry name" value="Aldose_1/G6P_1-epimerase"/>
</dbReference>
<name>A0A2N9L4P2_9BACT</name>
<feature type="active site" description="Proton acceptor" evidence="6">
    <location>
        <position position="315"/>
    </location>
</feature>
<dbReference type="InterPro" id="IPR014718">
    <property type="entry name" value="GH-type_carb-bd"/>
</dbReference>
<dbReference type="AlphaFoldDB" id="A0A2N9L4P2"/>
<dbReference type="EMBL" id="OKRB01000057">
    <property type="protein sequence ID" value="SPE18286.1"/>
    <property type="molecule type" value="Genomic_DNA"/>
</dbReference>
<comment type="catalytic activity">
    <reaction evidence="5">
        <text>alpha-D-glucose = beta-D-glucose</text>
        <dbReference type="Rhea" id="RHEA:10264"/>
        <dbReference type="ChEBI" id="CHEBI:15903"/>
        <dbReference type="ChEBI" id="CHEBI:17925"/>
        <dbReference type="EC" id="5.1.3.3"/>
    </reaction>
</comment>
<dbReference type="Gene3D" id="2.70.98.10">
    <property type="match status" value="1"/>
</dbReference>
<keyword evidence="3 5" id="KW-0413">Isomerase</keyword>
<evidence type="ECO:0000256" key="5">
    <source>
        <dbReference type="PIRNR" id="PIRNR005096"/>
    </source>
</evidence>
<dbReference type="PANTHER" id="PTHR10091">
    <property type="entry name" value="ALDOSE-1-EPIMERASE"/>
    <property type="match status" value="1"/>
</dbReference>
<evidence type="ECO:0000256" key="7">
    <source>
        <dbReference type="PIRSR" id="PIRSR005096-3"/>
    </source>
</evidence>
<dbReference type="GO" id="GO:0033499">
    <property type="term" value="P:galactose catabolic process via UDP-galactose, Leloir pathway"/>
    <property type="evidence" value="ECO:0007669"/>
    <property type="project" value="TreeGrafter"/>
</dbReference>
<comment type="pathway">
    <text evidence="1 5">Carbohydrate metabolism; hexose metabolism.</text>
</comment>
<accession>A0A2N9L4P2</accession>
<dbReference type="Pfam" id="PF01263">
    <property type="entry name" value="Aldose_epim"/>
    <property type="match status" value="1"/>
</dbReference>
<evidence type="ECO:0000256" key="6">
    <source>
        <dbReference type="PIRSR" id="PIRSR005096-1"/>
    </source>
</evidence>
<dbReference type="UniPathway" id="UPA00242"/>
<dbReference type="Proteomes" id="UP000239735">
    <property type="component" value="Unassembled WGS sequence"/>
</dbReference>
<dbReference type="EC" id="5.1.3.3" evidence="5"/>
<gene>
    <name evidence="8" type="ORF">SBA5_150020</name>
</gene>
<dbReference type="SUPFAM" id="SSF74650">
    <property type="entry name" value="Galactose mutarotase-like"/>
    <property type="match status" value="1"/>
</dbReference>
<reference evidence="9" key="1">
    <citation type="submission" date="2018-02" db="EMBL/GenBank/DDBJ databases">
        <authorList>
            <person name="Hausmann B."/>
        </authorList>
    </citation>
    <scope>NUCLEOTIDE SEQUENCE [LARGE SCALE GENOMIC DNA]</scope>
    <source>
        <strain evidence="9">Peat soil MAG SbA5</strain>
    </source>
</reference>
<evidence type="ECO:0000256" key="1">
    <source>
        <dbReference type="ARBA" id="ARBA00005028"/>
    </source>
</evidence>
<protein>
    <recommendedName>
        <fullName evidence="5">Aldose 1-epimerase</fullName>
        <ecNumber evidence="5">5.1.3.3</ecNumber>
    </recommendedName>
</protein>
<evidence type="ECO:0000313" key="9">
    <source>
        <dbReference type="Proteomes" id="UP000239735"/>
    </source>
</evidence>
<organism evidence="8 9">
    <name type="scientific">Candidatus Sulfuritelmatomonas gaucii</name>
    <dbReference type="NCBI Taxonomy" id="2043161"/>
    <lineage>
        <taxon>Bacteria</taxon>
        <taxon>Pseudomonadati</taxon>
        <taxon>Acidobacteriota</taxon>
        <taxon>Terriglobia</taxon>
        <taxon>Terriglobales</taxon>
        <taxon>Acidobacteriaceae</taxon>
        <taxon>Candidatus Sulfuritelmatomonas</taxon>
    </lineage>
</organism>
<keyword evidence="4 5" id="KW-0119">Carbohydrate metabolism</keyword>